<dbReference type="SUPFAM" id="SSF56672">
    <property type="entry name" value="DNA/RNA polymerases"/>
    <property type="match status" value="1"/>
</dbReference>
<feature type="region of interest" description="Disordered" evidence="1">
    <location>
        <begin position="514"/>
        <end position="587"/>
    </location>
</feature>
<dbReference type="AlphaFoldDB" id="A0ABD0XY89"/>
<dbReference type="InterPro" id="IPR053134">
    <property type="entry name" value="RNA-dir_DNA_polymerase"/>
</dbReference>
<feature type="compositionally biased region" description="Polar residues" evidence="1">
    <location>
        <begin position="457"/>
        <end position="468"/>
    </location>
</feature>
<evidence type="ECO:0000256" key="1">
    <source>
        <dbReference type="SAM" id="MobiDB-lite"/>
    </source>
</evidence>
<dbReference type="Gene3D" id="3.10.10.10">
    <property type="entry name" value="HIV Type 1 Reverse Transcriptase, subunit A, domain 1"/>
    <property type="match status" value="1"/>
</dbReference>
<dbReference type="EMBL" id="JBFDAA010000019">
    <property type="protein sequence ID" value="KAL1115605.1"/>
    <property type="molecule type" value="Genomic_DNA"/>
</dbReference>
<comment type="caution">
    <text evidence="3">The sequence shown here is derived from an EMBL/GenBank/DDBJ whole genome shotgun (WGS) entry which is preliminary data.</text>
</comment>
<feature type="compositionally biased region" description="Basic and acidic residues" evidence="1">
    <location>
        <begin position="134"/>
        <end position="150"/>
    </location>
</feature>
<dbReference type="InterPro" id="IPR000477">
    <property type="entry name" value="RT_dom"/>
</dbReference>
<evidence type="ECO:0000313" key="3">
    <source>
        <dbReference type="EMBL" id="KAL1115605.1"/>
    </source>
</evidence>
<gene>
    <name evidence="3" type="ORF">AAG570_005895</name>
</gene>
<feature type="region of interest" description="Disordered" evidence="1">
    <location>
        <begin position="398"/>
        <end position="481"/>
    </location>
</feature>
<protein>
    <recommendedName>
        <fullName evidence="2">Reverse transcriptase domain-containing protein</fullName>
    </recommendedName>
</protein>
<dbReference type="GO" id="GO:0071897">
    <property type="term" value="P:DNA biosynthetic process"/>
    <property type="evidence" value="ECO:0007669"/>
    <property type="project" value="UniProtKB-ARBA"/>
</dbReference>
<dbReference type="CDD" id="cd01647">
    <property type="entry name" value="RT_LTR"/>
    <property type="match status" value="1"/>
</dbReference>
<evidence type="ECO:0000259" key="2">
    <source>
        <dbReference type="Pfam" id="PF00078"/>
    </source>
</evidence>
<keyword evidence="4" id="KW-1185">Reference proteome</keyword>
<feature type="compositionally biased region" description="Gly residues" evidence="1">
    <location>
        <begin position="160"/>
        <end position="169"/>
    </location>
</feature>
<feature type="compositionally biased region" description="Basic and acidic residues" evidence="1">
    <location>
        <begin position="1057"/>
        <end position="1066"/>
    </location>
</feature>
<feature type="compositionally biased region" description="Polar residues" evidence="1">
    <location>
        <begin position="869"/>
        <end position="909"/>
    </location>
</feature>
<dbReference type="InterPro" id="IPR046341">
    <property type="entry name" value="SET_dom_sf"/>
</dbReference>
<dbReference type="PANTHER" id="PTHR24559:SF435">
    <property type="entry name" value="RIBONUCLEASE H"/>
    <property type="match status" value="1"/>
</dbReference>
<feature type="region of interest" description="Disordered" evidence="1">
    <location>
        <begin position="869"/>
        <end position="936"/>
    </location>
</feature>
<feature type="region of interest" description="Disordered" evidence="1">
    <location>
        <begin position="970"/>
        <end position="1005"/>
    </location>
</feature>
<dbReference type="Gene3D" id="2.170.270.10">
    <property type="entry name" value="SET domain"/>
    <property type="match status" value="1"/>
</dbReference>
<dbReference type="Proteomes" id="UP001558652">
    <property type="component" value="Unassembled WGS sequence"/>
</dbReference>
<name>A0ABD0XY89_9HEMI</name>
<feature type="region of interest" description="Disordered" evidence="1">
    <location>
        <begin position="134"/>
        <end position="178"/>
    </location>
</feature>
<feature type="region of interest" description="Disordered" evidence="1">
    <location>
        <begin position="1038"/>
        <end position="1071"/>
    </location>
</feature>
<feature type="compositionally biased region" description="Basic and acidic residues" evidence="1">
    <location>
        <begin position="989"/>
        <end position="998"/>
    </location>
</feature>
<accession>A0ABD0XY89</accession>
<proteinExistence type="predicted"/>
<reference evidence="3 4" key="1">
    <citation type="submission" date="2024-07" db="EMBL/GenBank/DDBJ databases">
        <title>Chromosome-level genome assembly of the water stick insect Ranatra chinensis (Heteroptera: Nepidae).</title>
        <authorList>
            <person name="Liu X."/>
        </authorList>
    </citation>
    <scope>NUCLEOTIDE SEQUENCE [LARGE SCALE GENOMIC DNA]</scope>
    <source>
        <strain evidence="3">Cailab_2021Rc</strain>
        <tissue evidence="3">Muscle</tissue>
    </source>
</reference>
<feature type="compositionally biased region" description="Basic and acidic residues" evidence="1">
    <location>
        <begin position="921"/>
        <end position="930"/>
    </location>
</feature>
<dbReference type="InterPro" id="IPR043128">
    <property type="entry name" value="Rev_trsase/Diguanyl_cyclase"/>
</dbReference>
<dbReference type="PANTHER" id="PTHR24559">
    <property type="entry name" value="TRANSPOSON TY3-I GAG-POL POLYPROTEIN"/>
    <property type="match status" value="1"/>
</dbReference>
<evidence type="ECO:0000313" key="4">
    <source>
        <dbReference type="Proteomes" id="UP001558652"/>
    </source>
</evidence>
<feature type="domain" description="Reverse transcriptase" evidence="2">
    <location>
        <begin position="1102"/>
        <end position="1186"/>
    </location>
</feature>
<dbReference type="InterPro" id="IPR043502">
    <property type="entry name" value="DNA/RNA_pol_sf"/>
</dbReference>
<dbReference type="Gene3D" id="3.30.70.270">
    <property type="match status" value="1"/>
</dbReference>
<sequence>MSLSSSNYDPDSSTENGDLLKPVWKNELRGGPLSWRTCLLLFLRRKFLDRRTLWFAALLFKYCSDLTMEDLLKDAHFAAFDPPTLEELRGYLTEHEWLVMSDYEKIRLMEAIDNFRVMTDLDLNPVEPDFMKRARERKEVEGKKKSESLRRKGKAESVGSQGGGGGGQPCGRRAAKRSAESTDSVYSIGHLFYEETPCDDPTKLFTDEEDITESIRNYAKCSSAMLAVNYCLATSSNPKMKEAFEEFEKLQIAECDFCDREWLDGCPQHKLRVIQDRPVPVGPRRASRAVRTLPKELVMYTSQTVEPLGSGVWTRCTVPKGTRFGPYEGRRVDTTNHPEYSWQKPSALTWSLLWSGLCHSLLRGHSSERIALLDSQLETQFGPGATWQRWVSGARARAGAGLDPEAGPPGARSKIQQAEGPKRNTKKASGSERLAPDLRENLPATKPKVSAADGPSVSRTTEASSHLEGSNRAFKATKRGTVRKDARNFTFNEADARKIEERNKAMKERLKQIKERKATTANLLCKERTPKPPPSSSRMDATSAAHQPKKTGPKLCTQPASQRSKEGLQPKNKKNFSFDGKKAEEIHSQNKALRERLKRIKERKPPPHKQNQAETIQPQIEEEYNQPAASIPNDVISEGGVQSVTPTETAESFNNLENEKHEVALTEEVPKELASNRLAASCGDGLTTIVNSASSFFKDKEPVKDLAIGDYECGYDNEFFACDEASEIGNNSPKQVRKFRKRREFYNEIRKAAARMTEAGSSTHHVAHARKTIGVLCRFAEGRTLLEQTNSQIVGPSLHAPPASQHRVKNTLDKICTRVNHVGEELERLEKWRNSNRETVFLAKNELMKWFKEACIPGLSFRRDAQTSQAFNASGNPPRNRNSSHPGNDSCSVDDNTQVKTLSEQSQLQIDGPKLRAPPASERREEKELPDSNGNDWSSYKLDKLYAKVNRVGEDLDTLIQQWGTEVKTLSEQSQSQIDGPKLRAPPASERREEKELPDSNGNDWSSYKLDKLYAKVNRVGEDLDTLIQQWGSEVKTLSEQSQSQIDGPKLRAPPASERREEKELPDSNGNDWSSYKLDKLYAKVNRVGEDLDTLIQQWGTEAGYHQIRRHPGDIKKTAFQFERGKYEFLRGPFGLKMAPTTFQQLMDEFLEGLDLYAIQIYMYDIIVFSNSAEEHGAHMENFSRGLGNSA</sequence>
<dbReference type="Pfam" id="PF00078">
    <property type="entry name" value="RVT_1"/>
    <property type="match status" value="1"/>
</dbReference>
<organism evidence="3 4">
    <name type="scientific">Ranatra chinensis</name>
    <dbReference type="NCBI Taxonomy" id="642074"/>
    <lineage>
        <taxon>Eukaryota</taxon>
        <taxon>Metazoa</taxon>
        <taxon>Ecdysozoa</taxon>
        <taxon>Arthropoda</taxon>
        <taxon>Hexapoda</taxon>
        <taxon>Insecta</taxon>
        <taxon>Pterygota</taxon>
        <taxon>Neoptera</taxon>
        <taxon>Paraneoptera</taxon>
        <taxon>Hemiptera</taxon>
        <taxon>Heteroptera</taxon>
        <taxon>Panheteroptera</taxon>
        <taxon>Nepomorpha</taxon>
        <taxon>Nepidae</taxon>
        <taxon>Ranatrinae</taxon>
        <taxon>Ranatra</taxon>
    </lineage>
</organism>